<dbReference type="EMBL" id="CR380958">
    <property type="protein sequence ID" value="CAR58062.1"/>
    <property type="molecule type" value="Genomic_DNA"/>
</dbReference>
<reference evidence="2 3" key="1">
    <citation type="journal article" date="2004" name="Nature">
        <title>Genome evolution in yeasts.</title>
        <authorList>
            <consortium name="Genolevures"/>
            <person name="Dujon B."/>
            <person name="Sherman D."/>
            <person name="Fischer G."/>
            <person name="Durrens P."/>
            <person name="Casaregola S."/>
            <person name="Lafontaine I."/>
            <person name="de Montigny J."/>
            <person name="Marck C."/>
            <person name="Neuveglise C."/>
            <person name="Talla E."/>
            <person name="Goffard N."/>
            <person name="Frangeul L."/>
            <person name="Aigle M."/>
            <person name="Anthouard V."/>
            <person name="Babour A."/>
            <person name="Barbe V."/>
            <person name="Barnay S."/>
            <person name="Blanchin S."/>
            <person name="Beckerich J.M."/>
            <person name="Beyne E."/>
            <person name="Bleykasten C."/>
            <person name="Boisrame A."/>
            <person name="Boyer J."/>
            <person name="Cattolico L."/>
            <person name="Confanioleri F."/>
            <person name="de Daruvar A."/>
            <person name="Despons L."/>
            <person name="Fabre E."/>
            <person name="Fairhead C."/>
            <person name="Ferry-Dumazet H."/>
            <person name="Groppi A."/>
            <person name="Hantraye F."/>
            <person name="Hennequin C."/>
            <person name="Jauniaux N."/>
            <person name="Joyet P."/>
            <person name="Kachouri R."/>
            <person name="Kerrest A."/>
            <person name="Koszul R."/>
            <person name="Lemaire M."/>
            <person name="Lesur I."/>
            <person name="Ma L."/>
            <person name="Muller H."/>
            <person name="Nicaud J.M."/>
            <person name="Nikolski M."/>
            <person name="Oztas S."/>
            <person name="Ozier-Kalogeropoulos O."/>
            <person name="Pellenz S."/>
            <person name="Potier S."/>
            <person name="Richard G.F."/>
            <person name="Straub M.L."/>
            <person name="Suleau A."/>
            <person name="Swennene D."/>
            <person name="Tekaia F."/>
            <person name="Wesolowski-Louvel M."/>
            <person name="Westhof E."/>
            <person name="Wirth B."/>
            <person name="Zeniou-Meyer M."/>
            <person name="Zivanovic I."/>
            <person name="Bolotin-Fukuhara M."/>
            <person name="Thierry A."/>
            <person name="Bouchier C."/>
            <person name="Caudron B."/>
            <person name="Scarpelli C."/>
            <person name="Gaillardin C."/>
            <person name="Weissenbach J."/>
            <person name="Wincker P."/>
            <person name="Souciet J.L."/>
        </authorList>
    </citation>
    <scope>NUCLEOTIDE SEQUENCE [LARGE SCALE GENOMIC DNA]</scope>
    <source>
        <strain evidence="3">ATCC 2001 / BCRC 20586 / JCM 3761 / NBRC 0622 / NRRL Y-65 / CBS 138</strain>
    </source>
</reference>
<gene>
    <name evidence="1 2" type="ordered locus">CAGL0L04832g</name>
</gene>
<dbReference type="AlphaFoldDB" id="B4UN46"/>
<evidence type="ECO:0000313" key="2">
    <source>
        <dbReference type="EMBL" id="CAR58062.1"/>
    </source>
</evidence>
<evidence type="ECO:0000313" key="3">
    <source>
        <dbReference type="Proteomes" id="UP000002428"/>
    </source>
</evidence>
<proteinExistence type="predicted"/>
<dbReference type="HOGENOM" id="CLU_2867454_0_0_1"/>
<evidence type="ECO:0000313" key="1">
    <source>
        <dbReference type="CGD" id="CAL0135660"/>
    </source>
</evidence>
<dbReference type="VEuPathDB" id="FungiDB:CAGL0L04832g"/>
<dbReference type="CGD" id="CAL0135660">
    <property type="gene designation" value="CAGL0L04832g"/>
</dbReference>
<protein>
    <submittedName>
        <fullName evidence="2">Uncharacterized protein</fullName>
    </submittedName>
</protein>
<dbReference type="RefSeq" id="XP_002999589.1">
    <property type="nucleotide sequence ID" value="XM_002999543.1"/>
</dbReference>
<dbReference type="KEGG" id="cgr:9488040"/>
<name>B4UN46_CANGA</name>
<dbReference type="Proteomes" id="UP000002428">
    <property type="component" value="Chromosome L"/>
</dbReference>
<dbReference type="InParanoid" id="B4UN46"/>
<accession>B4UN46</accession>
<sequence>MKQTHDDTQCLAYSGEDNRTIAMLLSLAFGRVPGGDFTAHLLYIVSPPRGGSPRRATKRLRHKR</sequence>
<organism evidence="2 3">
    <name type="scientific">Candida glabrata (strain ATCC 2001 / BCRC 20586 / JCM 3761 / NBRC 0622 / NRRL Y-65 / CBS 138)</name>
    <name type="common">Yeast</name>
    <name type="synonym">Nakaseomyces glabratus</name>
    <dbReference type="NCBI Taxonomy" id="284593"/>
    <lineage>
        <taxon>Eukaryota</taxon>
        <taxon>Fungi</taxon>
        <taxon>Dikarya</taxon>
        <taxon>Ascomycota</taxon>
        <taxon>Saccharomycotina</taxon>
        <taxon>Saccharomycetes</taxon>
        <taxon>Saccharomycetales</taxon>
        <taxon>Saccharomycetaceae</taxon>
        <taxon>Nakaseomyces</taxon>
    </lineage>
</organism>
<keyword evidence="3" id="KW-1185">Reference proteome</keyword>